<evidence type="ECO:0000313" key="2">
    <source>
        <dbReference type="EMBL" id="CAE4593361.1"/>
    </source>
</evidence>
<sequence length="590" mass="66276">MAPLWEIVGGADKGGILVREGRTTDTKTLPERLSTGALVEEIELVAERLSYKLVTGQGPSRGWISIKIAGKVLAQPFEEDKDGGGGGADEGEDGEEITVEQRCAKELEKPGTSWQPIDMEWFQAHHEKKAKGLVYGMEFPWTAQLLQEMGPAWLTKAFQATQVLPKGNKVTKITNVKEHIGGGNCAKLVFDVEYAKGSDKLHTKLFAKIPFPPTGKTMSDRMASSVMQQGSDIGEINASRLLEASLPCPIPKYYFGDVSNETTNWIQITERIPFSETVGDRTFDPAYDKMKDWELKGPAEEYYYLLIKVGARMAGMYKAGTLAPLDQLHKFFVSTEWNGPETWGMGPHNTGLNDNEFKTKIKMGVDFISETGKAIFPDYCSTPAFISSYKKILATVNVYTAEINYWCNRNADYIAWSHGNLNVDNVFFWRDGAKALNVGVLDWGGARIDSMGWKLWWWLYCCEYDFLNAHIDGMLEAFIQEYQASGGPLLEKEELKWQFTLSALSQGVGLLGAVPQIYRMCAKKQWATIKDRKDERIQKNVDGKNTLRVYIGTFINICNMIHDWGLEAKLDKWVEEFTATSGIPRKTIDF</sequence>
<reference evidence="2" key="1">
    <citation type="submission" date="2021-01" db="EMBL/GenBank/DDBJ databases">
        <authorList>
            <person name="Corre E."/>
            <person name="Pelletier E."/>
            <person name="Niang G."/>
            <person name="Scheremetjew M."/>
            <person name="Finn R."/>
            <person name="Kale V."/>
            <person name="Holt S."/>
            <person name="Cochrane G."/>
            <person name="Meng A."/>
            <person name="Brown T."/>
            <person name="Cohen L."/>
        </authorList>
    </citation>
    <scope>NUCLEOTIDE SEQUENCE</scope>
    <source>
        <strain evidence="2">CCMP3105</strain>
    </source>
</reference>
<protein>
    <submittedName>
        <fullName evidence="2">Uncharacterized protein</fullName>
    </submittedName>
</protein>
<dbReference type="AlphaFoldDB" id="A0A7S4UM27"/>
<organism evidence="2">
    <name type="scientific">Alexandrium monilatum</name>
    <dbReference type="NCBI Taxonomy" id="311494"/>
    <lineage>
        <taxon>Eukaryota</taxon>
        <taxon>Sar</taxon>
        <taxon>Alveolata</taxon>
        <taxon>Dinophyceae</taxon>
        <taxon>Gonyaulacales</taxon>
        <taxon>Pyrocystaceae</taxon>
        <taxon>Alexandrium</taxon>
    </lineage>
</organism>
<dbReference type="SUPFAM" id="SSF56112">
    <property type="entry name" value="Protein kinase-like (PK-like)"/>
    <property type="match status" value="1"/>
</dbReference>
<proteinExistence type="predicted"/>
<evidence type="ECO:0000256" key="1">
    <source>
        <dbReference type="SAM" id="MobiDB-lite"/>
    </source>
</evidence>
<gene>
    <name evidence="2" type="ORF">AMON00008_LOCUS25388</name>
</gene>
<feature type="region of interest" description="Disordered" evidence="1">
    <location>
        <begin position="77"/>
        <end position="97"/>
    </location>
</feature>
<accession>A0A7S4UM27</accession>
<dbReference type="InterPro" id="IPR011009">
    <property type="entry name" value="Kinase-like_dom_sf"/>
</dbReference>
<dbReference type="EMBL" id="HBNR01036854">
    <property type="protein sequence ID" value="CAE4593361.1"/>
    <property type="molecule type" value="Transcribed_RNA"/>
</dbReference>
<name>A0A7S4UM27_9DINO</name>